<evidence type="ECO:0000313" key="1">
    <source>
        <dbReference type="EMBL" id="NML92479.1"/>
    </source>
</evidence>
<dbReference type="PANTHER" id="PTHR39166">
    <property type="entry name" value="BLL1166 PROTEIN"/>
    <property type="match status" value="1"/>
</dbReference>
<organism evidence="1 2">
    <name type="scientific">Novosphingobium olei</name>
    <dbReference type="NCBI Taxonomy" id="2728851"/>
    <lineage>
        <taxon>Bacteria</taxon>
        <taxon>Pseudomonadati</taxon>
        <taxon>Pseudomonadota</taxon>
        <taxon>Alphaproteobacteria</taxon>
        <taxon>Sphingomonadales</taxon>
        <taxon>Sphingomonadaceae</taxon>
        <taxon>Novosphingobium</taxon>
    </lineage>
</organism>
<dbReference type="PANTHER" id="PTHR39166:SF1">
    <property type="entry name" value="BLL1166 PROTEIN"/>
    <property type="match status" value="1"/>
</dbReference>
<proteinExistence type="predicted"/>
<evidence type="ECO:0000313" key="2">
    <source>
        <dbReference type="Proteomes" id="UP000583556"/>
    </source>
</evidence>
<keyword evidence="1" id="KW-0808">Transferase</keyword>
<dbReference type="InterPro" id="IPR009267">
    <property type="entry name" value="NTP_transf_6"/>
</dbReference>
<dbReference type="GO" id="GO:0016740">
    <property type="term" value="F:transferase activity"/>
    <property type="evidence" value="ECO:0007669"/>
    <property type="project" value="UniProtKB-KW"/>
</dbReference>
<dbReference type="Pfam" id="PF06042">
    <property type="entry name" value="NTP_transf_6"/>
    <property type="match status" value="1"/>
</dbReference>
<dbReference type="Proteomes" id="UP000583556">
    <property type="component" value="Unassembled WGS sequence"/>
</dbReference>
<comment type="caution">
    <text evidence="1">The sequence shown here is derived from an EMBL/GenBank/DDBJ whole genome shotgun (WGS) entry which is preliminary data.</text>
</comment>
<sequence>MTPAASIAALLRADALRWHLLGVVAGLHLRDGWIAAGFVRNAVWDHLHDRAPRAPDGDVDVIYHDPDDATAERDRDLERQLAQLAPGIDWSVKNQARMHLRNGDAPYRSSVHAMVNWPETATAIAARRIDGEVCEIAAPLQVDDLLGLVLCPGPDFREDKRAIFEQRVASKRWLERWPQLVVRDA</sequence>
<protein>
    <submittedName>
        <fullName evidence="1">Nucleotidyltransferase family protein</fullName>
    </submittedName>
</protein>
<dbReference type="AlphaFoldDB" id="A0A7Y0BLA6"/>
<name>A0A7Y0BLA6_9SPHN</name>
<gene>
    <name evidence="1" type="ORF">HHL27_02190</name>
</gene>
<keyword evidence="2" id="KW-1185">Reference proteome</keyword>
<accession>A0A7Y0BLA6</accession>
<dbReference type="RefSeq" id="WP_169491721.1">
    <property type="nucleotide sequence ID" value="NZ_JABBGM010000001.1"/>
</dbReference>
<reference evidence="1 2" key="1">
    <citation type="submission" date="2020-04" db="EMBL/GenBank/DDBJ databases">
        <title>Novosphingobium sp. TW-4 isolated from soil.</title>
        <authorList>
            <person name="Dahal R.H."/>
            <person name="Chaudhary D.K."/>
        </authorList>
    </citation>
    <scope>NUCLEOTIDE SEQUENCE [LARGE SCALE GENOMIC DNA]</scope>
    <source>
        <strain evidence="1 2">TW-4</strain>
    </source>
</reference>
<dbReference type="EMBL" id="JABBGM010000001">
    <property type="protein sequence ID" value="NML92479.1"/>
    <property type="molecule type" value="Genomic_DNA"/>
</dbReference>